<keyword evidence="9" id="KW-1185">Reference proteome</keyword>
<comment type="subcellular location">
    <subcellularLocation>
        <location evidence="1">Cell membrane</location>
        <topology evidence="1">Multi-pass membrane protein</topology>
    </subcellularLocation>
</comment>
<evidence type="ECO:0000256" key="6">
    <source>
        <dbReference type="SAM" id="Phobius"/>
    </source>
</evidence>
<dbReference type="PANTHER" id="PTHR47371:SF3">
    <property type="entry name" value="PHOSPHOGLYCEROL TRANSFERASE I"/>
    <property type="match status" value="1"/>
</dbReference>
<keyword evidence="3 6" id="KW-0812">Transmembrane</keyword>
<keyword evidence="5 6" id="KW-0472">Membrane</keyword>
<organism evidence="8 9">
    <name type="scientific">Fulvimonas yonginensis</name>
    <dbReference type="NCBI Taxonomy" id="1495200"/>
    <lineage>
        <taxon>Bacteria</taxon>
        <taxon>Pseudomonadati</taxon>
        <taxon>Pseudomonadota</taxon>
        <taxon>Gammaproteobacteria</taxon>
        <taxon>Lysobacterales</taxon>
        <taxon>Rhodanobacteraceae</taxon>
        <taxon>Fulvimonas</taxon>
    </lineage>
</organism>
<dbReference type="CDD" id="cd16015">
    <property type="entry name" value="LTA_synthase"/>
    <property type="match status" value="1"/>
</dbReference>
<evidence type="ECO:0000256" key="5">
    <source>
        <dbReference type="ARBA" id="ARBA00023136"/>
    </source>
</evidence>
<dbReference type="RefSeq" id="WP_336807265.1">
    <property type="nucleotide sequence ID" value="NZ_JBBBNY010000004.1"/>
</dbReference>
<evidence type="ECO:0000256" key="2">
    <source>
        <dbReference type="ARBA" id="ARBA00022475"/>
    </source>
</evidence>
<evidence type="ECO:0000313" key="8">
    <source>
        <dbReference type="EMBL" id="MEI7036639.1"/>
    </source>
</evidence>
<dbReference type="EMBL" id="JBBBNY010000004">
    <property type="protein sequence ID" value="MEI7036639.1"/>
    <property type="molecule type" value="Genomic_DNA"/>
</dbReference>
<sequence>MPQPNPTTAPRGRALAERIAAVVLMSLAFVLLTGLVDGGVGVTPLRIFDQARYPLANALPGLLAAWLLLALTRRLLFSFGLVFLAQGLVYVVNGLKVANLGNPLMPADFLMVDQLRKGGAHVLLGYLPHSPWPYLGLIAGVALVVALWRLEPPLFPRRTHGKRLLAGSITALLLFSLLGGLTVWSRVYNARVLWLEPWSPTVTANHSGLVSSLLLFHLQYGHGQHKADPAAAKALIAQTRQALQARLDAAPAGDERPDIVVVQSESFFDPAIMRGYEDNRFTPNLHRLEKQGLSGPLHVPTFGGGTIRTEFEVLTGLSLRYFDELQFPYLTLNQKVVPSLVRTLRAHGYTTTAIHGNDPAFWNRTAAFRAIGFDRFVSRSSFPKDAPNDGKYMADSAMTDEIMAQLKDAGPPQFLFAISIEAHGPYDVPPADTAERDAIPVPAGLAERDRLELQTYLYHARHADAELGRLARLLAQRGRPTLLLFYGDHLPALTNSFNATGFTDGGDMLSEPGVWLLLDPRNPGKPEQQSLASWMLPGKLLEHAGIHDDPYFALTQVLAPQLAALTRAPGAPQPELTAEQKVIDHDMASVAMLRLKGKLDGLLLGLEPTAAADRYAGSDAPSAVTATHGVRP</sequence>
<keyword evidence="4 6" id="KW-1133">Transmembrane helix</keyword>
<reference evidence="8 9" key="1">
    <citation type="journal article" date="2014" name="Int. J. Syst. Evol. Microbiol.">
        <title>Fulvimonas yonginensis sp. nov., isolated from greenhouse soil, and emended description of the genus Fulvimonas.</title>
        <authorList>
            <person name="Ahn J.H."/>
            <person name="Kim S.J."/>
            <person name="Weon H.Y."/>
            <person name="Hong S.B."/>
            <person name="Seok S.J."/>
            <person name="Kwon S.W."/>
        </authorList>
    </citation>
    <scope>NUCLEOTIDE SEQUENCE [LARGE SCALE GENOMIC DNA]</scope>
    <source>
        <strain evidence="8 9">KACC 16952</strain>
    </source>
</reference>
<dbReference type="InterPro" id="IPR017850">
    <property type="entry name" value="Alkaline_phosphatase_core_sf"/>
</dbReference>
<feature type="transmembrane region" description="Helical" evidence="6">
    <location>
        <begin position="51"/>
        <end position="69"/>
    </location>
</feature>
<dbReference type="Gene3D" id="3.40.720.10">
    <property type="entry name" value="Alkaline Phosphatase, subunit A"/>
    <property type="match status" value="1"/>
</dbReference>
<evidence type="ECO:0000256" key="4">
    <source>
        <dbReference type="ARBA" id="ARBA00022989"/>
    </source>
</evidence>
<dbReference type="Pfam" id="PF00884">
    <property type="entry name" value="Sulfatase"/>
    <property type="match status" value="1"/>
</dbReference>
<accession>A0ABU8JBL0</accession>
<proteinExistence type="predicted"/>
<dbReference type="PANTHER" id="PTHR47371">
    <property type="entry name" value="LIPOTEICHOIC ACID SYNTHASE"/>
    <property type="match status" value="1"/>
</dbReference>
<dbReference type="InterPro" id="IPR000917">
    <property type="entry name" value="Sulfatase_N"/>
</dbReference>
<feature type="transmembrane region" description="Helical" evidence="6">
    <location>
        <begin position="76"/>
        <end position="95"/>
    </location>
</feature>
<protein>
    <submittedName>
        <fullName evidence="8">LTA synthase family protein</fullName>
    </submittedName>
</protein>
<dbReference type="SUPFAM" id="SSF53649">
    <property type="entry name" value="Alkaline phosphatase-like"/>
    <property type="match status" value="1"/>
</dbReference>
<feature type="transmembrane region" description="Helical" evidence="6">
    <location>
        <begin position="132"/>
        <end position="151"/>
    </location>
</feature>
<gene>
    <name evidence="8" type="ORF">WAT24_07720</name>
</gene>
<evidence type="ECO:0000256" key="1">
    <source>
        <dbReference type="ARBA" id="ARBA00004651"/>
    </source>
</evidence>
<keyword evidence="2" id="KW-1003">Cell membrane</keyword>
<evidence type="ECO:0000259" key="7">
    <source>
        <dbReference type="Pfam" id="PF00884"/>
    </source>
</evidence>
<evidence type="ECO:0000256" key="3">
    <source>
        <dbReference type="ARBA" id="ARBA00022692"/>
    </source>
</evidence>
<dbReference type="Proteomes" id="UP001381174">
    <property type="component" value="Unassembled WGS sequence"/>
</dbReference>
<comment type="caution">
    <text evidence="8">The sequence shown here is derived from an EMBL/GenBank/DDBJ whole genome shotgun (WGS) entry which is preliminary data.</text>
</comment>
<name>A0ABU8JBL0_9GAMM</name>
<feature type="transmembrane region" description="Helical" evidence="6">
    <location>
        <begin position="163"/>
        <end position="184"/>
    </location>
</feature>
<feature type="domain" description="Sulfatase N-terminal" evidence="7">
    <location>
        <begin position="257"/>
        <end position="495"/>
    </location>
</feature>
<evidence type="ECO:0000313" key="9">
    <source>
        <dbReference type="Proteomes" id="UP001381174"/>
    </source>
</evidence>
<dbReference type="InterPro" id="IPR050448">
    <property type="entry name" value="OpgB/LTA_synthase_biosynth"/>
</dbReference>
<feature type="transmembrane region" description="Helical" evidence="6">
    <location>
        <begin position="21"/>
        <end position="45"/>
    </location>
</feature>